<evidence type="ECO:0000259" key="1">
    <source>
        <dbReference type="Pfam" id="PF13456"/>
    </source>
</evidence>
<evidence type="ECO:0000313" key="3">
    <source>
        <dbReference type="Proteomes" id="UP001146120"/>
    </source>
</evidence>
<dbReference type="Pfam" id="PF13456">
    <property type="entry name" value="RVT_3"/>
    <property type="match status" value="1"/>
</dbReference>
<organism evidence="2 3">
    <name type="scientific">Lagenidium giganteum</name>
    <dbReference type="NCBI Taxonomy" id="4803"/>
    <lineage>
        <taxon>Eukaryota</taxon>
        <taxon>Sar</taxon>
        <taxon>Stramenopiles</taxon>
        <taxon>Oomycota</taxon>
        <taxon>Peronosporomycetes</taxon>
        <taxon>Pythiales</taxon>
        <taxon>Pythiaceae</taxon>
    </lineage>
</organism>
<dbReference type="EMBL" id="DAKRPA010000123">
    <property type="protein sequence ID" value="DAZ97862.1"/>
    <property type="molecule type" value="Genomic_DNA"/>
</dbReference>
<dbReference type="InterPro" id="IPR002156">
    <property type="entry name" value="RNaseH_domain"/>
</dbReference>
<gene>
    <name evidence="2" type="ORF">N0F65_003289</name>
</gene>
<protein>
    <recommendedName>
        <fullName evidence="1">RNase H type-1 domain-containing protein</fullName>
    </recommendedName>
</protein>
<dbReference type="Gene3D" id="3.30.420.10">
    <property type="entry name" value="Ribonuclease H-like superfamily/Ribonuclease H"/>
    <property type="match status" value="1"/>
</dbReference>
<reference evidence="2" key="1">
    <citation type="submission" date="2022-11" db="EMBL/GenBank/DDBJ databases">
        <authorList>
            <person name="Morgan W.R."/>
            <person name="Tartar A."/>
        </authorList>
    </citation>
    <scope>NUCLEOTIDE SEQUENCE</scope>
    <source>
        <strain evidence="2">ARSEF 373</strain>
    </source>
</reference>
<feature type="non-terminal residue" evidence="2">
    <location>
        <position position="1"/>
    </location>
</feature>
<proteinExistence type="predicted"/>
<evidence type="ECO:0000313" key="2">
    <source>
        <dbReference type="EMBL" id="DAZ97862.1"/>
    </source>
</evidence>
<dbReference type="GO" id="GO:0003676">
    <property type="term" value="F:nucleic acid binding"/>
    <property type="evidence" value="ECO:0007669"/>
    <property type="project" value="InterPro"/>
</dbReference>
<feature type="domain" description="RNase H type-1" evidence="1">
    <location>
        <begin position="6"/>
        <end position="83"/>
    </location>
</feature>
<dbReference type="Proteomes" id="UP001146120">
    <property type="component" value="Unassembled WGS sequence"/>
</dbReference>
<dbReference type="InterPro" id="IPR036397">
    <property type="entry name" value="RNaseH_sf"/>
</dbReference>
<dbReference type="GO" id="GO:0004523">
    <property type="term" value="F:RNA-DNA hybrid ribonuclease activity"/>
    <property type="evidence" value="ECO:0007669"/>
    <property type="project" value="InterPro"/>
</dbReference>
<dbReference type="AlphaFoldDB" id="A0AAV2YT60"/>
<comment type="caution">
    <text evidence="2">The sequence shown here is derived from an EMBL/GenBank/DDBJ whole genome shotgun (WGS) entry which is preliminary data.</text>
</comment>
<dbReference type="SUPFAM" id="SSF53098">
    <property type="entry name" value="Ribonuclease H-like"/>
    <property type="match status" value="1"/>
</dbReference>
<keyword evidence="3" id="KW-1185">Reference proteome</keyword>
<accession>A0AAV2YT60</accession>
<reference evidence="2" key="2">
    <citation type="journal article" date="2023" name="Microbiol Resour">
        <title>Decontamination and Annotation of the Draft Genome Sequence of the Oomycete Lagenidium giganteum ARSEF 373.</title>
        <authorList>
            <person name="Morgan W.R."/>
            <person name="Tartar A."/>
        </authorList>
    </citation>
    <scope>NUCLEOTIDE SEQUENCE</scope>
    <source>
        <strain evidence="2">ARSEF 373</strain>
    </source>
</reference>
<name>A0AAV2YT60_9STRA</name>
<dbReference type="InterPro" id="IPR012337">
    <property type="entry name" value="RNaseH-like_sf"/>
</dbReference>
<sequence>RYVEEATVNEAEYRGAKRRLNLAIQREVQHVILCGDSNLVIRQLRGDMACNTPALKILKIFKTNPFLHMKREFNQPVDLLAGQALQRQQGADLIPSYLISDLQDLN</sequence>